<protein>
    <submittedName>
        <fullName evidence="1">Uncharacterized protein</fullName>
    </submittedName>
</protein>
<reference evidence="1 2" key="1">
    <citation type="journal article" date="2021" name="Appl. Environ. Microbiol.">
        <title>Genetic linkage and physical mapping for an oyster mushroom Pleurotus cornucopiae and QTL analysis for the trait cap color.</title>
        <authorList>
            <person name="Zhang Y."/>
            <person name="Gao W."/>
            <person name="Sonnenberg A."/>
            <person name="Chen Q."/>
            <person name="Zhang J."/>
            <person name="Huang C."/>
        </authorList>
    </citation>
    <scope>NUCLEOTIDE SEQUENCE [LARGE SCALE GENOMIC DNA]</scope>
    <source>
        <strain evidence="1">CCMSSC00406</strain>
    </source>
</reference>
<accession>A0ACB7IQ43</accession>
<dbReference type="EMBL" id="WQMT02000008">
    <property type="protein sequence ID" value="KAG9219889.1"/>
    <property type="molecule type" value="Genomic_DNA"/>
</dbReference>
<evidence type="ECO:0000313" key="2">
    <source>
        <dbReference type="Proteomes" id="UP000824881"/>
    </source>
</evidence>
<comment type="caution">
    <text evidence="1">The sequence shown here is derived from an EMBL/GenBank/DDBJ whole genome shotgun (WGS) entry which is preliminary data.</text>
</comment>
<keyword evidence="2" id="KW-1185">Reference proteome</keyword>
<proteinExistence type="predicted"/>
<organism evidence="1 2">
    <name type="scientific">Pleurotus cornucopiae</name>
    <name type="common">Cornucopia mushroom</name>
    <dbReference type="NCBI Taxonomy" id="5321"/>
    <lineage>
        <taxon>Eukaryota</taxon>
        <taxon>Fungi</taxon>
        <taxon>Dikarya</taxon>
        <taxon>Basidiomycota</taxon>
        <taxon>Agaricomycotina</taxon>
        <taxon>Agaricomycetes</taxon>
        <taxon>Agaricomycetidae</taxon>
        <taxon>Agaricales</taxon>
        <taxon>Pleurotineae</taxon>
        <taxon>Pleurotaceae</taxon>
        <taxon>Pleurotus</taxon>
    </lineage>
</organism>
<gene>
    <name evidence="1" type="ORF">CCMSSC00406_0010061</name>
</gene>
<sequence length="93" mass="9875">MSEALLDPNNKYTTDAPLPTLTPPSLAPVAPPSQSVSAQGTPSNQLQTVAPTAADPLQIPPVFVAEPDQMPVTKQPLKVYIMDQRSSQPLKIS</sequence>
<name>A0ACB7IQ43_PLECO</name>
<dbReference type="Proteomes" id="UP000824881">
    <property type="component" value="Unassembled WGS sequence"/>
</dbReference>
<evidence type="ECO:0000313" key="1">
    <source>
        <dbReference type="EMBL" id="KAG9219889.1"/>
    </source>
</evidence>